<dbReference type="PANTHER" id="PTHR30448:SF0">
    <property type="entry name" value="RNASE ADAPTER PROTEIN RAPZ"/>
    <property type="match status" value="1"/>
</dbReference>
<evidence type="ECO:0000313" key="8">
    <source>
        <dbReference type="Proteomes" id="UP000034037"/>
    </source>
</evidence>
<feature type="binding site" evidence="4">
    <location>
        <begin position="83"/>
        <end position="86"/>
    </location>
    <ligand>
        <name>GTP</name>
        <dbReference type="ChEBI" id="CHEBI:37565"/>
    </ligand>
</feature>
<keyword evidence="1 4" id="KW-0547">Nucleotide-binding</keyword>
<keyword evidence="3 4" id="KW-0342">GTP-binding</keyword>
<keyword evidence="8" id="KW-1185">Reference proteome</keyword>
<dbReference type="InterPro" id="IPR005337">
    <property type="entry name" value="RapZ-like"/>
</dbReference>
<comment type="caution">
    <text evidence="4">Lacks conserved residue(s) required for the propagation of feature annotation.</text>
</comment>
<dbReference type="PATRIC" id="fig|92706.3.peg.1749"/>
<dbReference type="Pfam" id="PF22740">
    <property type="entry name" value="PapZ_C"/>
    <property type="match status" value="1"/>
</dbReference>
<evidence type="ECO:0000256" key="4">
    <source>
        <dbReference type="HAMAP-Rule" id="MF_00636"/>
    </source>
</evidence>
<dbReference type="Proteomes" id="UP000034037">
    <property type="component" value="Chromosome"/>
</dbReference>
<dbReference type="InterPro" id="IPR027417">
    <property type="entry name" value="P-loop_NTPase"/>
</dbReference>
<proteinExistence type="inferred from homology"/>
<evidence type="ECO:0000256" key="1">
    <source>
        <dbReference type="ARBA" id="ARBA00022741"/>
    </source>
</evidence>
<evidence type="ECO:0000259" key="6">
    <source>
        <dbReference type="Pfam" id="PF22740"/>
    </source>
</evidence>
<organism evidence="7 8">
    <name type="scientific">[Brevibacterium] flavum</name>
    <dbReference type="NCBI Taxonomy" id="92706"/>
    <lineage>
        <taxon>Bacteria</taxon>
        <taxon>Bacillati</taxon>
        <taxon>Actinomycetota</taxon>
        <taxon>Actinomycetes</taxon>
        <taxon>Mycobacteriales</taxon>
        <taxon>Corynebacteriaceae</taxon>
        <taxon>Corynebacterium</taxon>
    </lineage>
</organism>
<dbReference type="NCBIfam" id="NF003828">
    <property type="entry name" value="PRK05416.1"/>
    <property type="match status" value="1"/>
</dbReference>
<evidence type="ECO:0000313" key="7">
    <source>
        <dbReference type="EMBL" id="AKF27557.1"/>
    </source>
</evidence>
<feature type="domain" description="RapZ-like N-terminal" evidence="5">
    <location>
        <begin position="28"/>
        <end position="180"/>
    </location>
</feature>
<dbReference type="GeneID" id="1019559"/>
<evidence type="ECO:0000256" key="3">
    <source>
        <dbReference type="ARBA" id="ARBA00023134"/>
    </source>
</evidence>
<dbReference type="InterPro" id="IPR053930">
    <property type="entry name" value="RapZ-like_N"/>
</dbReference>
<dbReference type="RefSeq" id="WP_003856023.1">
    <property type="nucleotide sequence ID" value="NZ_CP011309.1"/>
</dbReference>
<dbReference type="HOGENOM" id="CLU_059558_0_0_11"/>
<feature type="domain" description="RapZ C-terminal" evidence="6">
    <location>
        <begin position="187"/>
        <end position="306"/>
    </location>
</feature>
<dbReference type="AlphaFoldDB" id="A0A0F6WQL3"/>
<evidence type="ECO:0000259" key="5">
    <source>
        <dbReference type="Pfam" id="PF03668"/>
    </source>
</evidence>
<evidence type="ECO:0000256" key="2">
    <source>
        <dbReference type="ARBA" id="ARBA00022840"/>
    </source>
</evidence>
<protein>
    <submittedName>
        <fullName evidence="7">GlmZ(SRNA)-inactivating NTPase</fullName>
    </submittedName>
</protein>
<accession>A0A0F6WQL3</accession>
<dbReference type="EMBL" id="CP011309">
    <property type="protein sequence ID" value="AKF27557.1"/>
    <property type="molecule type" value="Genomic_DNA"/>
</dbReference>
<name>A0A0F6WQL3_9CORY</name>
<dbReference type="InterPro" id="IPR053931">
    <property type="entry name" value="RapZ_C"/>
</dbReference>
<gene>
    <name evidence="7" type="ORF">YH66_08360</name>
</gene>
<dbReference type="Pfam" id="PF03668">
    <property type="entry name" value="RapZ-like_N"/>
    <property type="match status" value="1"/>
</dbReference>
<reference evidence="7 8" key="1">
    <citation type="submission" date="2015-04" db="EMBL/GenBank/DDBJ databases">
        <title>Complete Genome Sequence of Brevibacterium flavum ATCC 15168.</title>
        <authorList>
            <person name="Ahn J."/>
            <person name="Park G."/>
            <person name="Jeon W."/>
            <person name="Jang Y."/>
            <person name="Jang M."/>
            <person name="Lee H."/>
            <person name="Lee H."/>
        </authorList>
    </citation>
    <scope>NUCLEOTIDE SEQUENCE [LARGE SCALE GENOMIC DNA]</scope>
    <source>
        <strain evidence="7 8">ATCC 15168</strain>
    </source>
</reference>
<dbReference type="GO" id="GO:0005525">
    <property type="term" value="F:GTP binding"/>
    <property type="evidence" value="ECO:0007669"/>
    <property type="project" value="UniProtKB-UniRule"/>
</dbReference>
<dbReference type="SUPFAM" id="SSF52540">
    <property type="entry name" value="P-loop containing nucleoside triphosphate hydrolases"/>
    <property type="match status" value="1"/>
</dbReference>
<dbReference type="HAMAP" id="MF_00636">
    <property type="entry name" value="RapZ_like"/>
    <property type="match status" value="1"/>
</dbReference>
<dbReference type="PANTHER" id="PTHR30448">
    <property type="entry name" value="RNASE ADAPTER PROTEIN RAPZ"/>
    <property type="match status" value="1"/>
</dbReference>
<sequence length="309" mass="34710">MIQSTGVTHTDKSAQENPVKYRDNFTPVIITGMSGAGLSTAARVLEDLGWYVAHNIPPQIILELIDMCAREDSPVDKVAVVCDVRSREFRGSLTQVVSELRDKQLDPTVLFLEARDEVLIKRFDNVRRTHPLQGSQTLQVGIERERTVLSPVKEDASVVIDTSDLSVHDLRRAIESSFRTIATRTQHVTIESFGFKHGSPRDADFVVDVRFLPNPFWVPELRPFRGVDKPVSDYVLSQKGAEEFLNNFVDMLKDMLPGYRHEGKNFITIGVGCTGGHHRSVAVSEELAKRIADQTTLDVSVVHRDINRH</sequence>
<dbReference type="GO" id="GO:0005524">
    <property type="term" value="F:ATP binding"/>
    <property type="evidence" value="ECO:0007669"/>
    <property type="project" value="UniProtKB-UniRule"/>
</dbReference>
<dbReference type="PIRSF" id="PIRSF005052">
    <property type="entry name" value="P-loopkin"/>
    <property type="match status" value="1"/>
</dbReference>
<dbReference type="SMR" id="A0A0F6WQL3"/>
<keyword evidence="2 4" id="KW-0067">ATP-binding</keyword>